<sequence length="138" mass="15229">MGIFQLWGAFSEPGRCYAIAQPYRAPRAERWKPFASVGYWPSRRVRSQIHFRLSREKRPGSAVLLRIDDQTFQLLAGGADAWAPDARADADILSAMRTGIEMTIETRSTSGTLVRDAYRLRGAATAIDAAAIACAGRK</sequence>
<evidence type="ECO:0000313" key="2">
    <source>
        <dbReference type="Proteomes" id="UP001259572"/>
    </source>
</evidence>
<dbReference type="RefSeq" id="WP_315726402.1">
    <property type="nucleotide sequence ID" value="NZ_JAVUPU010000005.1"/>
</dbReference>
<organism evidence="1 2">
    <name type="scientific">Sphingosinicella rhizophila</name>
    <dbReference type="NCBI Taxonomy" id="3050082"/>
    <lineage>
        <taxon>Bacteria</taxon>
        <taxon>Pseudomonadati</taxon>
        <taxon>Pseudomonadota</taxon>
        <taxon>Alphaproteobacteria</taxon>
        <taxon>Sphingomonadales</taxon>
        <taxon>Sphingosinicellaceae</taxon>
        <taxon>Sphingosinicella</taxon>
    </lineage>
</organism>
<reference evidence="1 2" key="1">
    <citation type="submission" date="2023-05" db="EMBL/GenBank/DDBJ databases">
        <authorList>
            <person name="Guo Y."/>
        </authorList>
    </citation>
    <scope>NUCLEOTIDE SEQUENCE [LARGE SCALE GENOMIC DNA]</scope>
    <source>
        <strain evidence="1 2">GR2756</strain>
    </source>
</reference>
<name>A0ABU3Q7R4_9SPHN</name>
<comment type="caution">
    <text evidence="1">The sequence shown here is derived from an EMBL/GenBank/DDBJ whole genome shotgun (WGS) entry which is preliminary data.</text>
</comment>
<dbReference type="EMBL" id="JAVUPU010000005">
    <property type="protein sequence ID" value="MDT9599452.1"/>
    <property type="molecule type" value="Genomic_DNA"/>
</dbReference>
<keyword evidence="2" id="KW-1185">Reference proteome</keyword>
<dbReference type="Proteomes" id="UP001259572">
    <property type="component" value="Unassembled WGS sequence"/>
</dbReference>
<proteinExistence type="predicted"/>
<gene>
    <name evidence="1" type="ORF">RQX22_10875</name>
</gene>
<evidence type="ECO:0000313" key="1">
    <source>
        <dbReference type="EMBL" id="MDT9599452.1"/>
    </source>
</evidence>
<accession>A0ABU3Q7R4</accession>
<protein>
    <submittedName>
        <fullName evidence="1">Uncharacterized protein</fullName>
    </submittedName>
</protein>